<name>A0A2P8HEM1_CHINA</name>
<proteinExistence type="predicted"/>
<dbReference type="RefSeq" id="WP_106530116.1">
    <property type="nucleotide sequence ID" value="NZ_PYAW01000005.1"/>
</dbReference>
<dbReference type="InterPro" id="IPR053841">
    <property type="entry name" value="MksE"/>
</dbReference>
<sequence length="221" mass="26455">MANYLAEEKSYEFLSSGKVEACFHELSDLLLSGKHIDEKYYAFFTLLRDEEAGFRDFFKHLYKLEFVHDVFDGTPCYYLNPIPGVRSNLVDKKSAGFLSSRETIYGLMLIDIYYLRYFDKVKIVVWEDLMHKILESEHQESYQTLLFSSVRDSYDEKEWNMVKSTFERVFKRFVTLGWLEQVEVEGKEWAYELRPALFRLAKLYELELNDFDKFCELYKPV</sequence>
<dbReference type="EMBL" id="PYAW01000005">
    <property type="protein sequence ID" value="PSL44672.1"/>
    <property type="molecule type" value="Genomic_DNA"/>
</dbReference>
<dbReference type="OrthoDB" id="798241at2"/>
<accession>A0A2P8HEM1</accession>
<comment type="caution">
    <text evidence="1">The sequence shown here is derived from an EMBL/GenBank/DDBJ whole genome shotgun (WGS) entry which is preliminary data.</text>
</comment>
<keyword evidence="2" id="KW-1185">Reference proteome</keyword>
<reference evidence="1 2" key="1">
    <citation type="submission" date="2018-03" db="EMBL/GenBank/DDBJ databases">
        <title>Genomic Encyclopedia of Archaeal and Bacterial Type Strains, Phase II (KMG-II): from individual species to whole genera.</title>
        <authorList>
            <person name="Goeker M."/>
        </authorList>
    </citation>
    <scope>NUCLEOTIDE SEQUENCE [LARGE SCALE GENOMIC DNA]</scope>
    <source>
        <strain evidence="1 2">DSM 24859</strain>
    </source>
</reference>
<evidence type="ECO:0008006" key="3">
    <source>
        <dbReference type="Google" id="ProtNLM"/>
    </source>
</evidence>
<protein>
    <recommendedName>
        <fullName evidence="3">Condensin subunit MukE</fullName>
    </recommendedName>
</protein>
<dbReference type="AlphaFoldDB" id="A0A2P8HEM1"/>
<organism evidence="1 2">
    <name type="scientific">Chitinophaga niastensis</name>
    <dbReference type="NCBI Taxonomy" id="536980"/>
    <lineage>
        <taxon>Bacteria</taxon>
        <taxon>Pseudomonadati</taxon>
        <taxon>Bacteroidota</taxon>
        <taxon>Chitinophagia</taxon>
        <taxon>Chitinophagales</taxon>
        <taxon>Chitinophagaceae</taxon>
        <taxon>Chitinophaga</taxon>
    </lineage>
</organism>
<gene>
    <name evidence="1" type="ORF">CLV51_10544</name>
</gene>
<evidence type="ECO:0000313" key="1">
    <source>
        <dbReference type="EMBL" id="PSL44672.1"/>
    </source>
</evidence>
<dbReference type="Proteomes" id="UP000240971">
    <property type="component" value="Unassembled WGS sequence"/>
</dbReference>
<evidence type="ECO:0000313" key="2">
    <source>
        <dbReference type="Proteomes" id="UP000240971"/>
    </source>
</evidence>
<dbReference type="Pfam" id="PF21980">
    <property type="entry name" value="MksE"/>
    <property type="match status" value="1"/>
</dbReference>